<comment type="caution">
    <text evidence="1">The sequence shown here is derived from an EMBL/GenBank/DDBJ whole genome shotgun (WGS) entry which is preliminary data.</text>
</comment>
<evidence type="ECO:0000313" key="2">
    <source>
        <dbReference type="Proteomes" id="UP001062846"/>
    </source>
</evidence>
<gene>
    <name evidence="1" type="ORF">RHMOL_Rhmol08G0232800</name>
</gene>
<organism evidence="1 2">
    <name type="scientific">Rhododendron molle</name>
    <name type="common">Chinese azalea</name>
    <name type="synonym">Azalea mollis</name>
    <dbReference type="NCBI Taxonomy" id="49168"/>
    <lineage>
        <taxon>Eukaryota</taxon>
        <taxon>Viridiplantae</taxon>
        <taxon>Streptophyta</taxon>
        <taxon>Embryophyta</taxon>
        <taxon>Tracheophyta</taxon>
        <taxon>Spermatophyta</taxon>
        <taxon>Magnoliopsida</taxon>
        <taxon>eudicotyledons</taxon>
        <taxon>Gunneridae</taxon>
        <taxon>Pentapetalae</taxon>
        <taxon>asterids</taxon>
        <taxon>Ericales</taxon>
        <taxon>Ericaceae</taxon>
        <taxon>Ericoideae</taxon>
        <taxon>Rhodoreae</taxon>
        <taxon>Rhododendron</taxon>
    </lineage>
</organism>
<sequence>MTVERLTLRVSNIPQTATAKDLADFLDSVVATKPSSVYACEISTDRKNWKSRGSGRVQFDTLAAKSAAEALARAGCLVFKGSHLSVSTSFDDIVVRPTEAPNRAGRGVLHVGFLVKDDCLCVVESLEGFKAWVMPERKGIEFWVVGGGDKEWYKLELQYDYVLESCGCRLGGGEETNAVLLKLKHAPKIYKKMAGPNVTSKVIGNRYYFCKEDFEFIWVRTTDFSMMKSIGQSSSLCWEMKEESPALNIFTSLPYYKKDPKDLILEEGEEFGSTSELVPLVKWQSDAFLPYEILYQLNSLVHTHKISLGSVDDDLIEILGSLDVQTAMMILQKLHKLHSTCYEPVSFIKTRLHILNAKKLPSSLKITNQKLMRCHRVLVTPSKIYCLGPELETSNYVVKKFSAYASDFVRVTFVEEDWSKLPPNALSASLQQGIFAKPYRTNIYHRILSVLNEGIVIGAKRFEFLAFSASQLRSNAVWMFASNENVSAEDIREWMGCFNKIRSVSKCAARMGQLFSSSMQTLEVPSQEVEVIPDVEITTDGIGYCFSDGIGKISLSFASQVAQKCGLNHTPSAFQIRYGGYKGVIAVDRNSFRKISLRGSMLKFESENRMLNVTKWSDSMPCYLNREIVTLLSSLGVDDKVFEAMQDQQLNRLEKMLTNREVALGVLESMSGSDAKGILAQMLLQGYEPNVEPYLSMMLRAHHNSLLSDLRSRCRIFVPKGRILIGCMDETGILEYGQVYCRTTMTKTELLQLDGQSFFQKVDETTSVVIGKVVVTKNPCLHPGDVRVLEAVYEVALEEKGLVDCVVFPQKGERPHPNECSGGDLDGDLYFISWDENLIPPNIVAPMDYTGRRPRIMDHEVTLQEIQKFFVDYMISDNLGAISTAHLIHADRDPAKALSPICLQLATLHSMAVDFAKTGAPAEMPRFLKPKEFPDFMERTEKPSYISKGVLGKLYRGTKNSKVNEKTNLVLSDEISQDTYDHDLIVDGFEDFIEVAKGHKEMYMDKMSTLMNFYGAESEDEILTGNLLKRSTYLQRDNRRYYEMKDRIMVSVKSLHKEAKGWFESSCKGSAEQQKLASAWYHITYHPTFCQESSYCLGFPWVVGDILLNVKSVKSRK</sequence>
<evidence type="ECO:0000313" key="1">
    <source>
        <dbReference type="EMBL" id="KAI8543624.1"/>
    </source>
</evidence>
<dbReference type="Proteomes" id="UP001062846">
    <property type="component" value="Chromosome 8"/>
</dbReference>
<keyword evidence="2" id="KW-1185">Reference proteome</keyword>
<protein>
    <submittedName>
        <fullName evidence="1">Uncharacterized protein</fullName>
    </submittedName>
</protein>
<proteinExistence type="predicted"/>
<reference evidence="1" key="1">
    <citation type="submission" date="2022-02" db="EMBL/GenBank/DDBJ databases">
        <title>Plant Genome Project.</title>
        <authorList>
            <person name="Zhang R.-G."/>
        </authorList>
    </citation>
    <scope>NUCLEOTIDE SEQUENCE</scope>
    <source>
        <strain evidence="1">AT1</strain>
    </source>
</reference>
<dbReference type="EMBL" id="CM046395">
    <property type="protein sequence ID" value="KAI8543624.1"/>
    <property type="molecule type" value="Genomic_DNA"/>
</dbReference>
<accession>A0ACC0MSV0</accession>
<name>A0ACC0MSV0_RHOML</name>